<dbReference type="Proteomes" id="UP001596434">
    <property type="component" value="Unassembled WGS sequence"/>
</dbReference>
<proteinExistence type="predicted"/>
<evidence type="ECO:0000256" key="1">
    <source>
        <dbReference type="SAM" id="MobiDB-lite"/>
    </source>
</evidence>
<reference evidence="4" key="2">
    <citation type="journal article" date="2019" name="Int. J. Syst. Evol. Microbiol.">
        <title>The Global Catalogue of Microorganisms (GCM) 10K type strain sequencing project: providing services to taxonomists for standard genome sequencing and annotation.</title>
        <authorList>
            <consortium name="The Broad Institute Genomics Platform"/>
            <consortium name="The Broad Institute Genome Sequencing Center for Infectious Disease"/>
            <person name="Wu L."/>
            <person name="Ma J."/>
        </authorList>
    </citation>
    <scope>NUCLEOTIDE SEQUENCE [LARGE SCALE GENOMIC DNA]</scope>
    <source>
        <strain evidence="4">GX21</strain>
    </source>
</reference>
<comment type="caution">
    <text evidence="3">The sequence shown here is derived from an EMBL/GenBank/DDBJ whole genome shotgun (WGS) entry which is preliminary data.</text>
</comment>
<dbReference type="EMBL" id="JBHTAT010000001">
    <property type="protein sequence ID" value="MFC7256878.1"/>
    <property type="molecule type" value="Genomic_DNA"/>
</dbReference>
<sequence>MTESDSRRHKSVGSDLPSSAYRLGIDTAGREHYHDPMTQHIWVARDSDVVHERDLDGRSVVAWVLFVDEKLAGWAERHPVEEAGGLESIVEDVARRLDA</sequence>
<dbReference type="EMBL" id="JBHTAT010000001">
    <property type="protein sequence ID" value="MFC7253748.1"/>
    <property type="molecule type" value="Genomic_DNA"/>
</dbReference>
<dbReference type="GeneID" id="96955274"/>
<reference evidence="3" key="3">
    <citation type="submission" date="2024-09" db="EMBL/GenBank/DDBJ databases">
        <authorList>
            <person name="Sun Q."/>
        </authorList>
    </citation>
    <scope>NUCLEOTIDE SEQUENCE</scope>
    <source>
        <strain evidence="3">CGMCC 4.163</strain>
    </source>
</reference>
<evidence type="ECO:0000313" key="2">
    <source>
        <dbReference type="EMBL" id="MFC7253748.1"/>
    </source>
</evidence>
<organism evidence="3 4">
    <name type="scientific">Haloplanus litoreus</name>
    <dbReference type="NCBI Taxonomy" id="767515"/>
    <lineage>
        <taxon>Archaea</taxon>
        <taxon>Methanobacteriati</taxon>
        <taxon>Methanobacteriota</taxon>
        <taxon>Stenosarchaea group</taxon>
        <taxon>Halobacteria</taxon>
        <taxon>Halobacteriales</taxon>
        <taxon>Haloferacaceae</taxon>
        <taxon>Haloplanus</taxon>
    </lineage>
</organism>
<evidence type="ECO:0000313" key="4">
    <source>
        <dbReference type="Proteomes" id="UP001596434"/>
    </source>
</evidence>
<gene>
    <name evidence="2" type="ORF">ACFQKE_00220</name>
    <name evidence="3" type="ORF">ACFQKE_16450</name>
</gene>
<reference evidence="3" key="1">
    <citation type="journal article" date="2014" name="Int. J. Syst. Evol. Microbiol.">
        <title>Complete genome sequence of Corynebacterium casei LMG S-19264T (=DSM 44701T), isolated from a smear-ripened cheese.</title>
        <authorList>
            <consortium name="US DOE Joint Genome Institute (JGI-PGF)"/>
            <person name="Walter F."/>
            <person name="Albersmeier A."/>
            <person name="Kalinowski J."/>
            <person name="Ruckert C."/>
        </authorList>
    </citation>
    <scope>NUCLEOTIDE SEQUENCE [LARGE SCALE GENOMIC DNA]</scope>
    <source>
        <strain evidence="3">CGMCC 4.163</strain>
    </source>
</reference>
<dbReference type="RefSeq" id="WP_379701778.1">
    <property type="nucleotide sequence ID" value="NZ_JBHTAT010000001.1"/>
</dbReference>
<keyword evidence="4" id="KW-1185">Reference proteome</keyword>
<evidence type="ECO:0000313" key="3">
    <source>
        <dbReference type="EMBL" id="MFC7256878.1"/>
    </source>
</evidence>
<feature type="region of interest" description="Disordered" evidence="1">
    <location>
        <begin position="1"/>
        <end position="20"/>
    </location>
</feature>
<accession>A0ABD6A3I8</accession>
<protein>
    <submittedName>
        <fullName evidence="3">Uncharacterized protein</fullName>
    </submittedName>
</protein>
<name>A0ABD6A3I8_9EURY</name>
<dbReference type="AlphaFoldDB" id="A0ABD6A3I8"/>